<evidence type="ECO:0000313" key="3">
    <source>
        <dbReference type="Proteomes" id="UP000324585"/>
    </source>
</evidence>
<dbReference type="InterPro" id="IPR019634">
    <property type="entry name" value="Uncharacterised_Ycf49"/>
</dbReference>
<dbReference type="PANTHER" id="PTHR33833:SF3">
    <property type="entry name" value="YCF49-LIKE PROTEIN"/>
    <property type="match status" value="1"/>
</dbReference>
<keyword evidence="3" id="KW-1185">Reference proteome</keyword>
<dbReference type="PANTHER" id="PTHR33833">
    <property type="entry name" value="NUCLEOLAR-LIKE PROTEIN-RELATED"/>
    <property type="match status" value="1"/>
</dbReference>
<keyword evidence="1" id="KW-0812">Transmembrane</keyword>
<dbReference type="Pfam" id="PF12159">
    <property type="entry name" value="DUF3593"/>
    <property type="match status" value="1"/>
</dbReference>
<dbReference type="OMA" id="ATWIIHI"/>
<comment type="caution">
    <text evidence="2">The sequence shown here is derived from an EMBL/GenBank/DDBJ whole genome shotgun (WGS) entry which is preliminary data.</text>
</comment>
<feature type="transmembrane region" description="Helical" evidence="1">
    <location>
        <begin position="211"/>
        <end position="231"/>
    </location>
</feature>
<dbReference type="Proteomes" id="UP000324585">
    <property type="component" value="Unassembled WGS sequence"/>
</dbReference>
<dbReference type="InterPro" id="IPR021995">
    <property type="entry name" value="DUF3593"/>
</dbReference>
<dbReference type="AlphaFoldDB" id="A0A5J4YT68"/>
<proteinExistence type="predicted"/>
<feature type="transmembrane region" description="Helical" evidence="1">
    <location>
        <begin position="173"/>
        <end position="191"/>
    </location>
</feature>
<feature type="transmembrane region" description="Helical" evidence="1">
    <location>
        <begin position="135"/>
        <end position="152"/>
    </location>
</feature>
<feature type="transmembrane region" description="Helical" evidence="1">
    <location>
        <begin position="64"/>
        <end position="84"/>
    </location>
</feature>
<dbReference type="Pfam" id="PF10693">
    <property type="entry name" value="DUF2499"/>
    <property type="match status" value="1"/>
</dbReference>
<gene>
    <name evidence="2" type="ORF">FVE85_3987</name>
</gene>
<reference evidence="3" key="1">
    <citation type="journal article" date="2019" name="Nat. Commun.">
        <title>Expansion of phycobilisome linker gene families in mesophilic red algae.</title>
        <authorList>
            <person name="Lee J."/>
            <person name="Kim D."/>
            <person name="Bhattacharya D."/>
            <person name="Yoon H.S."/>
        </authorList>
    </citation>
    <scope>NUCLEOTIDE SEQUENCE [LARGE SCALE GENOMIC DNA]</scope>
    <source>
        <strain evidence="3">CCMP 1328</strain>
    </source>
</reference>
<organism evidence="2 3">
    <name type="scientific">Porphyridium purpureum</name>
    <name type="common">Red alga</name>
    <name type="synonym">Porphyridium cruentum</name>
    <dbReference type="NCBI Taxonomy" id="35688"/>
    <lineage>
        <taxon>Eukaryota</taxon>
        <taxon>Rhodophyta</taxon>
        <taxon>Bangiophyceae</taxon>
        <taxon>Porphyridiales</taxon>
        <taxon>Porphyridiaceae</taxon>
        <taxon>Porphyridium</taxon>
    </lineage>
</organism>
<evidence type="ECO:0000256" key="1">
    <source>
        <dbReference type="SAM" id="Phobius"/>
    </source>
</evidence>
<dbReference type="EMBL" id="VRMN01000005">
    <property type="protein sequence ID" value="KAA8494012.1"/>
    <property type="molecule type" value="Genomic_DNA"/>
</dbReference>
<accession>A0A5J4YT68</accession>
<keyword evidence="1" id="KW-1133">Transmembrane helix</keyword>
<protein>
    <submittedName>
        <fullName evidence="2">Ycf49-like protein</fullName>
    </submittedName>
</protein>
<evidence type="ECO:0000313" key="2">
    <source>
        <dbReference type="EMBL" id="KAA8494012.1"/>
    </source>
</evidence>
<sequence>MATAFVQGHGIGALNVSAPAVWPRACSPCGGMRVARARRPRRVAKPVNMAIDPWSISSDAVDKLAAGIFPLSLAPYLTFLYFIGKDRASCPQTARRGFQFLLVFVAVTIPAGITAKVVYNDILANVDWLHGSAESFLVVTNVIVAEGFRRALTANQNKQQRESENVASVMGTKLQKAVIPLGLSALFLASFGIGPEHGHLEPVNALSFPTWMIHVSSLLEWLAAMAYVWNYAEQADNIRYRGLTWAMVPLHTSGILACTYHFFYNDKSVGLLVVFQALLTLIGNTTLAFAAYRIANDPKPFAEDEKGSASFAELDASTFWISNLIATFVLSAVIKYGELYTDLAFDFRSVPVAMGLVGMLTAVNCAKWLSRSGSLPKQVADWL</sequence>
<keyword evidence="1" id="KW-0472">Membrane</keyword>
<feature type="transmembrane region" description="Helical" evidence="1">
    <location>
        <begin position="269"/>
        <end position="295"/>
    </location>
</feature>
<dbReference type="OrthoDB" id="4387at2759"/>
<name>A0A5J4YT68_PORPP</name>
<feature type="transmembrane region" description="Helical" evidence="1">
    <location>
        <begin position="96"/>
        <end position="115"/>
    </location>
</feature>
<feature type="transmembrane region" description="Helical" evidence="1">
    <location>
        <begin position="243"/>
        <end position="263"/>
    </location>
</feature>